<dbReference type="AlphaFoldDB" id="A0AAN1SZG6"/>
<name>A0AAN1SZG6_9PROT</name>
<evidence type="ECO:0000313" key="2">
    <source>
        <dbReference type="Proteomes" id="UP001319121"/>
    </source>
</evidence>
<protein>
    <submittedName>
        <fullName evidence="1">Ferredoxin</fullName>
    </submittedName>
</protein>
<dbReference type="EMBL" id="AP019536">
    <property type="protein sequence ID" value="BBI99401.1"/>
    <property type="molecule type" value="Genomic_DNA"/>
</dbReference>
<dbReference type="InterPro" id="IPR036249">
    <property type="entry name" value="Thioredoxin-like_sf"/>
</dbReference>
<keyword evidence="2" id="KW-1185">Reference proteome</keyword>
<dbReference type="Gene3D" id="3.40.30.10">
    <property type="entry name" value="Glutaredoxin"/>
    <property type="match status" value="1"/>
</dbReference>
<dbReference type="SUPFAM" id="SSF52833">
    <property type="entry name" value="Thioredoxin-like"/>
    <property type="match status" value="1"/>
</dbReference>
<gene>
    <name evidence="1" type="ORF">FGKAn22_10940</name>
</gene>
<dbReference type="Proteomes" id="UP001319121">
    <property type="component" value="Chromosome"/>
</dbReference>
<evidence type="ECO:0000313" key="1">
    <source>
        <dbReference type="EMBL" id="BBI99401.1"/>
    </source>
</evidence>
<proteinExistence type="predicted"/>
<accession>A0AAN1SZG6</accession>
<reference evidence="1 2" key="1">
    <citation type="submission" date="2019-03" db="EMBL/GenBank/DDBJ databases">
        <title>Complete genome sequence of Ferrigenium kumadai strain An22, a microaerophilic iron-oxidizing bacterium isolated from a paddy field soil.</title>
        <authorList>
            <person name="Watanabe T."/>
            <person name="Asakawa S."/>
        </authorList>
    </citation>
    <scope>NUCLEOTIDE SEQUENCE [LARGE SCALE GENOMIC DNA]</scope>
    <source>
        <strain evidence="1 2">An22</strain>
    </source>
</reference>
<dbReference type="RefSeq" id="WP_212786979.1">
    <property type="nucleotide sequence ID" value="NZ_AP019536.1"/>
</dbReference>
<organism evidence="1 2">
    <name type="scientific">Ferrigenium kumadai</name>
    <dbReference type="NCBI Taxonomy" id="1682490"/>
    <lineage>
        <taxon>Bacteria</taxon>
        <taxon>Pseudomonadati</taxon>
        <taxon>Pseudomonadota</taxon>
        <taxon>Betaproteobacteria</taxon>
        <taxon>Nitrosomonadales</taxon>
        <taxon>Gallionellaceae</taxon>
        <taxon>Ferrigenium</taxon>
    </lineage>
</organism>
<sequence length="107" mass="11995">MPRPTRHVFVCSQNRPVGHPRGSCGQKGCAEVVDEFMRQWQLRQCFTQVLVTPSGCIGPCSMGTNVLVYPEGVMYSNVTREDVSEIFDEHLLGGKVVERLKTPADIW</sequence>
<dbReference type="KEGG" id="fku:FGKAn22_10940"/>
<dbReference type="CDD" id="cd02980">
    <property type="entry name" value="TRX_Fd_family"/>
    <property type="match status" value="1"/>
</dbReference>